<proteinExistence type="predicted"/>
<dbReference type="EMBL" id="GGEC01056989">
    <property type="protein sequence ID" value="MBX37473.1"/>
    <property type="molecule type" value="Transcribed_RNA"/>
</dbReference>
<evidence type="ECO:0000313" key="1">
    <source>
        <dbReference type="EMBL" id="MBX37473.1"/>
    </source>
</evidence>
<sequence length="71" mass="7965">MDCSNCLIKSEALLVDKSSTLRFTSPNICLNSTTFFSNCLWELLQFSRVFLKFSSSTKLTKYLQVGVCKAG</sequence>
<protein>
    <submittedName>
        <fullName evidence="1">Uncharacterized protein</fullName>
    </submittedName>
</protein>
<reference evidence="1" key="1">
    <citation type="submission" date="2018-02" db="EMBL/GenBank/DDBJ databases">
        <title>Rhizophora mucronata_Transcriptome.</title>
        <authorList>
            <person name="Meera S.P."/>
            <person name="Sreeshan A."/>
            <person name="Augustine A."/>
        </authorList>
    </citation>
    <scope>NUCLEOTIDE SEQUENCE</scope>
    <source>
        <tissue evidence="1">Leaf</tissue>
    </source>
</reference>
<name>A0A2P2N4U2_RHIMU</name>
<organism evidence="1">
    <name type="scientific">Rhizophora mucronata</name>
    <name type="common">Asiatic mangrove</name>
    <dbReference type="NCBI Taxonomy" id="61149"/>
    <lineage>
        <taxon>Eukaryota</taxon>
        <taxon>Viridiplantae</taxon>
        <taxon>Streptophyta</taxon>
        <taxon>Embryophyta</taxon>
        <taxon>Tracheophyta</taxon>
        <taxon>Spermatophyta</taxon>
        <taxon>Magnoliopsida</taxon>
        <taxon>eudicotyledons</taxon>
        <taxon>Gunneridae</taxon>
        <taxon>Pentapetalae</taxon>
        <taxon>rosids</taxon>
        <taxon>fabids</taxon>
        <taxon>Malpighiales</taxon>
        <taxon>Rhizophoraceae</taxon>
        <taxon>Rhizophora</taxon>
    </lineage>
</organism>
<accession>A0A2P2N4U2</accession>
<dbReference type="AlphaFoldDB" id="A0A2P2N4U2"/>